<evidence type="ECO:0000313" key="2">
    <source>
        <dbReference type="Proteomes" id="UP000464330"/>
    </source>
</evidence>
<name>A0A6C0QTD9_9BACL</name>
<reference evidence="1 2" key="1">
    <citation type="journal article" date="2020" name="Int. J. Med. Microbiol.">
        <title>Discovery of Paenibacillus larvae ERIC V: Phenotypic and genomic comparison to genotypes ERIC I-IV reveal different inventories of virulence factors which correlate with epidemiological prevalences of American Foulbrood.</title>
        <authorList>
            <person name="Beims H."/>
            <person name="Bunk B."/>
            <person name="Erler S."/>
            <person name="Mohr K.I."/>
            <person name="Sproer C."/>
            <person name="Pradella S."/>
            <person name="Gunther G."/>
            <person name="Rohde M."/>
            <person name="von der Ohe W."/>
            <person name="Steinert M."/>
        </authorList>
    </citation>
    <scope>NUCLEOTIDE SEQUENCE [LARGE SCALE GENOMIC DNA]</scope>
    <source>
        <strain evidence="1">Eric_V</strain>
    </source>
</reference>
<organism evidence="1 2">
    <name type="scientific">Paenibacillus larvae subsp. larvae</name>
    <dbReference type="NCBI Taxonomy" id="147375"/>
    <lineage>
        <taxon>Bacteria</taxon>
        <taxon>Bacillati</taxon>
        <taxon>Bacillota</taxon>
        <taxon>Bacilli</taxon>
        <taxon>Bacillales</taxon>
        <taxon>Paenibacillaceae</taxon>
        <taxon>Paenibacillus</taxon>
    </lineage>
</organism>
<proteinExistence type="predicted"/>
<evidence type="ECO:0000313" key="1">
    <source>
        <dbReference type="EMBL" id="QHZ52009.1"/>
    </source>
</evidence>
<accession>A0A6C0QTD9</accession>
<dbReference type="Proteomes" id="UP000464330">
    <property type="component" value="Chromosome"/>
</dbReference>
<protein>
    <submittedName>
        <fullName evidence="1">Uncharacterized protein</fullName>
    </submittedName>
</protein>
<dbReference type="AlphaFoldDB" id="A0A6C0QTD9"/>
<gene>
    <name evidence="1" type="ORF">ERICV_02890</name>
</gene>
<sequence>MLHKHKKRREIHRKRESLEMKLNYYYMTICYRTVNSLCRRSEPIEKMNMIPSELLRSNHKLSKYQPCSN</sequence>
<dbReference type="EMBL" id="CP019717">
    <property type="protein sequence ID" value="QHZ52009.1"/>
    <property type="molecule type" value="Genomic_DNA"/>
</dbReference>